<feature type="signal peptide" evidence="1">
    <location>
        <begin position="1"/>
        <end position="21"/>
    </location>
</feature>
<evidence type="ECO:0000313" key="3">
    <source>
        <dbReference type="Proteomes" id="UP000016480"/>
    </source>
</evidence>
<dbReference type="Proteomes" id="UP000016480">
    <property type="component" value="Unassembled WGS sequence"/>
</dbReference>
<keyword evidence="1" id="KW-0732">Signal</keyword>
<gene>
    <name evidence="2" type="ORF">PRUB_a4247</name>
</gene>
<protein>
    <submittedName>
        <fullName evidence="2">Uncharacterized protein</fullName>
    </submittedName>
</protein>
<name>A0A8T0C4L3_9GAMM</name>
<proteinExistence type="predicted"/>
<comment type="caution">
    <text evidence="2">The sequence shown here is derived from an EMBL/GenBank/DDBJ whole genome shotgun (WGS) entry which is preliminary data.</text>
</comment>
<sequence>MNIKLMLAFSLLLPLAPSALAAKGVGTVERIYPTDTRVNFRLKGDECKKDANNGNTYWYYELSDGAADMNSAMLLAAAATGTVIKIGYPSCEPDKSQKIHYLYQDY</sequence>
<feature type="chain" id="PRO_5035831893" evidence="1">
    <location>
        <begin position="22"/>
        <end position="106"/>
    </location>
</feature>
<organism evidence="2 3">
    <name type="scientific">Pseudoalteromonas rubra</name>
    <dbReference type="NCBI Taxonomy" id="43658"/>
    <lineage>
        <taxon>Bacteria</taxon>
        <taxon>Pseudomonadati</taxon>
        <taxon>Pseudomonadota</taxon>
        <taxon>Gammaproteobacteria</taxon>
        <taxon>Alteromonadales</taxon>
        <taxon>Pseudoalteromonadaceae</taxon>
        <taxon>Pseudoalteromonas</taxon>
    </lineage>
</organism>
<dbReference type="RefSeq" id="WP_242065256.1">
    <property type="nucleotide sequence ID" value="NZ_AHCD03000036.1"/>
</dbReference>
<evidence type="ECO:0000313" key="2">
    <source>
        <dbReference type="EMBL" id="KAF7785560.1"/>
    </source>
</evidence>
<dbReference type="AlphaFoldDB" id="A0A8T0C4L3"/>
<dbReference type="GeneID" id="61359171"/>
<reference evidence="2 3" key="1">
    <citation type="journal article" date="2012" name="J. Bacteriol.">
        <title>Genome sequence of the cycloprodigiosin-producing bacterial strain Pseudoalteromonas rubra ATCC 29570(T).</title>
        <authorList>
            <person name="Xie B.B."/>
            <person name="Shu Y.L."/>
            <person name="Qin Q.L."/>
            <person name="Rong J.C."/>
            <person name="Zhang X.Y."/>
            <person name="Chen X.L."/>
            <person name="Zhou B.C."/>
            <person name="Zhang Y.Z."/>
        </authorList>
    </citation>
    <scope>NUCLEOTIDE SEQUENCE [LARGE SCALE GENOMIC DNA]</scope>
    <source>
        <strain evidence="2 3">DSM 6842</strain>
    </source>
</reference>
<evidence type="ECO:0000256" key="1">
    <source>
        <dbReference type="SAM" id="SignalP"/>
    </source>
</evidence>
<dbReference type="EMBL" id="AHCD03000036">
    <property type="protein sequence ID" value="KAF7785560.1"/>
    <property type="molecule type" value="Genomic_DNA"/>
</dbReference>
<accession>A0A8T0C4L3</accession>